<reference evidence="2 3" key="1">
    <citation type="journal article" date="2018" name="Front. Plant Sci.">
        <title>Red Clover (Trifolium pratense) and Zigzag Clover (T. medium) - A Picture of Genomic Similarities and Differences.</title>
        <authorList>
            <person name="Dluhosova J."/>
            <person name="Istvanek J."/>
            <person name="Nedelnik J."/>
            <person name="Repkova J."/>
        </authorList>
    </citation>
    <scope>NUCLEOTIDE SEQUENCE [LARGE SCALE GENOMIC DNA]</scope>
    <source>
        <strain evidence="3">cv. 10/8</strain>
        <tissue evidence="2">Leaf</tissue>
    </source>
</reference>
<dbReference type="EMBL" id="LXQA010739340">
    <property type="protein sequence ID" value="MCI68597.1"/>
    <property type="molecule type" value="Genomic_DNA"/>
</dbReference>
<keyword evidence="3" id="KW-1185">Reference proteome</keyword>
<dbReference type="Proteomes" id="UP000265520">
    <property type="component" value="Unassembled WGS sequence"/>
</dbReference>
<sequence length="56" mass="6301">MDEIHGGSCESHIGARSLAGKVMMAGFYWPSLHHDATRHVRSCDKCQRFLDLHHAP</sequence>
<accession>A0A392U722</accession>
<feature type="non-terminal residue" evidence="2">
    <location>
        <position position="56"/>
    </location>
</feature>
<evidence type="ECO:0000313" key="3">
    <source>
        <dbReference type="Proteomes" id="UP000265520"/>
    </source>
</evidence>
<dbReference type="InterPro" id="IPR041588">
    <property type="entry name" value="Integrase_H2C2"/>
</dbReference>
<name>A0A392U722_9FABA</name>
<proteinExistence type="predicted"/>
<dbReference type="AlphaFoldDB" id="A0A392U722"/>
<feature type="domain" description="Integrase zinc-binding" evidence="1">
    <location>
        <begin position="2"/>
        <end position="49"/>
    </location>
</feature>
<organism evidence="2 3">
    <name type="scientific">Trifolium medium</name>
    <dbReference type="NCBI Taxonomy" id="97028"/>
    <lineage>
        <taxon>Eukaryota</taxon>
        <taxon>Viridiplantae</taxon>
        <taxon>Streptophyta</taxon>
        <taxon>Embryophyta</taxon>
        <taxon>Tracheophyta</taxon>
        <taxon>Spermatophyta</taxon>
        <taxon>Magnoliopsida</taxon>
        <taxon>eudicotyledons</taxon>
        <taxon>Gunneridae</taxon>
        <taxon>Pentapetalae</taxon>
        <taxon>rosids</taxon>
        <taxon>fabids</taxon>
        <taxon>Fabales</taxon>
        <taxon>Fabaceae</taxon>
        <taxon>Papilionoideae</taxon>
        <taxon>50 kb inversion clade</taxon>
        <taxon>NPAAA clade</taxon>
        <taxon>Hologalegina</taxon>
        <taxon>IRL clade</taxon>
        <taxon>Trifolieae</taxon>
        <taxon>Trifolium</taxon>
    </lineage>
</organism>
<comment type="caution">
    <text evidence="2">The sequence shown here is derived from an EMBL/GenBank/DDBJ whole genome shotgun (WGS) entry which is preliminary data.</text>
</comment>
<evidence type="ECO:0000259" key="1">
    <source>
        <dbReference type="Pfam" id="PF17921"/>
    </source>
</evidence>
<evidence type="ECO:0000313" key="2">
    <source>
        <dbReference type="EMBL" id="MCI68597.1"/>
    </source>
</evidence>
<dbReference type="Pfam" id="PF17921">
    <property type="entry name" value="Integrase_H2C2"/>
    <property type="match status" value="1"/>
</dbReference>
<dbReference type="Gene3D" id="1.10.340.70">
    <property type="match status" value="1"/>
</dbReference>
<protein>
    <recommendedName>
        <fullName evidence="1">Integrase zinc-binding domain-containing protein</fullName>
    </recommendedName>
</protein>